<reference evidence="3" key="1">
    <citation type="submission" date="2019-03" db="EMBL/GenBank/DDBJ databases">
        <title>Long read genome sequence of the mycoparasitic Pythium oligandrum ATCC 38472 isolated from sugarbeet rhizosphere.</title>
        <authorList>
            <person name="Gaulin E."/>
        </authorList>
    </citation>
    <scope>NUCLEOTIDE SEQUENCE</scope>
    <source>
        <strain evidence="3">ATCC 38472_TT</strain>
    </source>
</reference>
<evidence type="ECO:0000256" key="1">
    <source>
        <dbReference type="SAM" id="Coils"/>
    </source>
</evidence>
<evidence type="ECO:0000313" key="4">
    <source>
        <dbReference type="Proteomes" id="UP000794436"/>
    </source>
</evidence>
<evidence type="ECO:0000313" key="3">
    <source>
        <dbReference type="EMBL" id="TMW65962.1"/>
    </source>
</evidence>
<protein>
    <submittedName>
        <fullName evidence="3">Uncharacterized protein</fullName>
    </submittedName>
</protein>
<sequence>METTSGRSESDPSSWPTLDEFKQLSVEGKSAAYGTARTEGFNSQKRLRTLEQHTDARFARLEKTLGHFEVTNAKLQARIEEQDGAIRKQNKTINEQSASIEHLNKINKEQSASISHLNKINKEQSASISHLNKINREQSASIERLKKINKEQSASISHLMERDSINQLTIERQGMSVAAWMSDYTSVRDDNRELNRSMRELTAKYNELKRRVDDLTATS</sequence>
<gene>
    <name evidence="3" type="ORF">Poli38472_003727</name>
</gene>
<feature type="compositionally biased region" description="Polar residues" evidence="2">
    <location>
        <begin position="1"/>
        <end position="16"/>
    </location>
</feature>
<organism evidence="3 4">
    <name type="scientific">Pythium oligandrum</name>
    <name type="common">Mycoparasitic fungus</name>
    <dbReference type="NCBI Taxonomy" id="41045"/>
    <lineage>
        <taxon>Eukaryota</taxon>
        <taxon>Sar</taxon>
        <taxon>Stramenopiles</taxon>
        <taxon>Oomycota</taxon>
        <taxon>Peronosporomycetes</taxon>
        <taxon>Pythiales</taxon>
        <taxon>Pythiaceae</taxon>
        <taxon>Pythium</taxon>
    </lineage>
</organism>
<proteinExistence type="predicted"/>
<name>A0A8K1CLZ0_PYTOL</name>
<dbReference type="Proteomes" id="UP000794436">
    <property type="component" value="Unassembled WGS sequence"/>
</dbReference>
<keyword evidence="1" id="KW-0175">Coiled coil</keyword>
<comment type="caution">
    <text evidence="3">The sequence shown here is derived from an EMBL/GenBank/DDBJ whole genome shotgun (WGS) entry which is preliminary data.</text>
</comment>
<keyword evidence="4" id="KW-1185">Reference proteome</keyword>
<dbReference type="EMBL" id="SPLM01000036">
    <property type="protein sequence ID" value="TMW65962.1"/>
    <property type="molecule type" value="Genomic_DNA"/>
</dbReference>
<dbReference type="AlphaFoldDB" id="A0A8K1CLZ0"/>
<feature type="region of interest" description="Disordered" evidence="2">
    <location>
        <begin position="1"/>
        <end position="21"/>
    </location>
</feature>
<feature type="coiled-coil region" evidence="1">
    <location>
        <begin position="184"/>
        <end position="218"/>
    </location>
</feature>
<evidence type="ECO:0000256" key="2">
    <source>
        <dbReference type="SAM" id="MobiDB-lite"/>
    </source>
</evidence>
<accession>A0A8K1CLZ0</accession>